<dbReference type="GO" id="GO:0051287">
    <property type="term" value="F:NAD binding"/>
    <property type="evidence" value="ECO:0007669"/>
    <property type="project" value="InterPro"/>
</dbReference>
<feature type="domain" description="D-isomer specific 2-hydroxyacid dehydrogenase catalytic" evidence="5">
    <location>
        <begin position="394"/>
        <end position="670"/>
    </location>
</feature>
<name>A0A4Y9Y9Y7_9APHY</name>
<dbReference type="Gene3D" id="1.20.1250.20">
    <property type="entry name" value="MFS general substrate transporter like domains"/>
    <property type="match status" value="1"/>
</dbReference>
<protein>
    <submittedName>
        <fullName evidence="7">Uncharacterized protein</fullName>
    </submittedName>
</protein>
<dbReference type="Pfam" id="PF02826">
    <property type="entry name" value="2-Hacid_dh_C"/>
    <property type="match status" value="1"/>
</dbReference>
<dbReference type="Pfam" id="PF07690">
    <property type="entry name" value="MFS_1"/>
    <property type="match status" value="1"/>
</dbReference>
<dbReference type="InterPro" id="IPR036291">
    <property type="entry name" value="NAD(P)-bd_dom_sf"/>
</dbReference>
<gene>
    <name evidence="7" type="ORF">EVJ58_g6363</name>
</gene>
<dbReference type="PROSITE" id="PS00670">
    <property type="entry name" value="D_2_HYDROXYACID_DH_2"/>
    <property type="match status" value="1"/>
</dbReference>
<keyword evidence="3" id="KW-0560">Oxidoreductase</keyword>
<evidence type="ECO:0000256" key="1">
    <source>
        <dbReference type="ARBA" id="ARBA00004141"/>
    </source>
</evidence>
<keyword evidence="4" id="KW-0812">Transmembrane</keyword>
<dbReference type="GO" id="GO:0030267">
    <property type="term" value="F:glyoxylate reductase (NADPH) activity"/>
    <property type="evidence" value="ECO:0007669"/>
    <property type="project" value="TreeGrafter"/>
</dbReference>
<dbReference type="SUPFAM" id="SSF52283">
    <property type="entry name" value="Formate/glycerate dehydrogenase catalytic domain-like"/>
    <property type="match status" value="1"/>
</dbReference>
<feature type="transmembrane region" description="Helical" evidence="4">
    <location>
        <begin position="305"/>
        <end position="322"/>
    </location>
</feature>
<feature type="transmembrane region" description="Helical" evidence="4">
    <location>
        <begin position="74"/>
        <end position="97"/>
    </location>
</feature>
<dbReference type="InterPro" id="IPR029752">
    <property type="entry name" value="D-isomer_DH_CS1"/>
</dbReference>
<comment type="subcellular location">
    <subcellularLocation>
        <location evidence="1">Membrane</location>
        <topology evidence="1">Multi-pass membrane protein</topology>
    </subcellularLocation>
</comment>
<dbReference type="PANTHER" id="PTHR10996:SF257">
    <property type="entry name" value="GLYOXYLATE REDUCTASE 1"/>
    <property type="match status" value="1"/>
</dbReference>
<dbReference type="PROSITE" id="PS00065">
    <property type="entry name" value="D_2_HYDROXYACID_DH_1"/>
    <property type="match status" value="1"/>
</dbReference>
<dbReference type="InterPro" id="IPR006140">
    <property type="entry name" value="D-isomer_DH_NAD-bd"/>
</dbReference>
<dbReference type="Proteomes" id="UP000298390">
    <property type="component" value="Unassembled WGS sequence"/>
</dbReference>
<dbReference type="GO" id="GO:0016020">
    <property type="term" value="C:membrane"/>
    <property type="evidence" value="ECO:0007669"/>
    <property type="project" value="UniProtKB-SubCell"/>
</dbReference>
<accession>A0A4Y9Y9Y7</accession>
<dbReference type="Gene3D" id="3.40.50.720">
    <property type="entry name" value="NAD(P)-binding Rossmann-like Domain"/>
    <property type="match status" value="2"/>
</dbReference>
<dbReference type="PROSITE" id="PS00671">
    <property type="entry name" value="D_2_HYDROXYACID_DH_3"/>
    <property type="match status" value="1"/>
</dbReference>
<dbReference type="STRING" id="34475.A0A4Y9Y9Y7"/>
<evidence type="ECO:0000259" key="5">
    <source>
        <dbReference type="Pfam" id="PF00389"/>
    </source>
</evidence>
<dbReference type="GO" id="GO:0005829">
    <property type="term" value="C:cytosol"/>
    <property type="evidence" value="ECO:0007669"/>
    <property type="project" value="TreeGrafter"/>
</dbReference>
<dbReference type="SUPFAM" id="SSF51735">
    <property type="entry name" value="NAD(P)-binding Rossmann-fold domains"/>
    <property type="match status" value="1"/>
</dbReference>
<dbReference type="PANTHER" id="PTHR10996">
    <property type="entry name" value="2-HYDROXYACID DEHYDROGENASE-RELATED"/>
    <property type="match status" value="1"/>
</dbReference>
<dbReference type="Pfam" id="PF00389">
    <property type="entry name" value="2-Hacid_dh"/>
    <property type="match status" value="1"/>
</dbReference>
<evidence type="ECO:0000259" key="6">
    <source>
        <dbReference type="Pfam" id="PF02826"/>
    </source>
</evidence>
<proteinExistence type="inferred from homology"/>
<sequence>MTANEREVSVDEKAISVVEQPVSNGSVLDSDSDLLSAEARPAAERRLVRQLDLRLLPTIIIIFIMNYIDELAFRSAVIYGGLLISNAFGNLMAAGILSGMQGKRGIAAWRWLFFIEGSISISFGILAIFILPDYPHNTRWLTPAELRLAQVRLAEDTGEADEDGADETAWTGLVQALKDPKVAIFSIMNCSQLLGLGFINFFPTISATLGFSTTVSLLLCAPPWIYATIVCAINAWSAGTYAELTSTQSCKLKLICGQIEQERDSFITAGLGIQFRVRLRDLFLRGSISSYTWQSQWGPDYHPSMYIGIACLSFSTILSFVIRRMLIHENKQLERDELEDLKGARRERIEEAARLEGLTFEQALERKRGFRTIVGASDMRRSGNLEFASAECESLFKGVAEVLVMNSLSSADLIEGMQPGGRYEGAVGILRQWNGFSHMQRAFIEALPSSVKYISSLGAGYDMIDIDTCKEKGIIVAHTPGVGNDATAVTALYLIISALRRFSVAERQLRAGLFDASRVTQGRRDPTVRTLAILGLGGIGLRLAELVHAFPMRVVYHNRRPFVGAPEWCEYYGPDRLDEMLAMADVLSVHVPLRKDTVGLVDEAMIRKLKKGAVLINTARGKVVDEEAMIRALEDEHLSAVGLDVFPDEPTVNPRLLELPNATLLPHLGSISSDAQKLMEVRGLTNLRDLPDAILEFAVVRMAGTAGAWLRPQSRHGLRSGDVRKNPNPAQVLVAMLRSAVFSLALALPIASQQIYDIWSTTWQRDDLFTYTNLGSNPINFVTPGPTGTSDIKVAETTYYQDIVGFGAALTDSSAKLLSGTPPCF</sequence>
<dbReference type="InterPro" id="IPR006139">
    <property type="entry name" value="D-isomer_2_OHA_DH_cat_dom"/>
</dbReference>
<feature type="domain" description="D-isomer specific 2-hydroxyacid dehydrogenase NAD-binding" evidence="6">
    <location>
        <begin position="493"/>
        <end position="669"/>
    </location>
</feature>
<dbReference type="GO" id="GO:0022857">
    <property type="term" value="F:transmembrane transporter activity"/>
    <property type="evidence" value="ECO:0007669"/>
    <property type="project" value="InterPro"/>
</dbReference>
<evidence type="ECO:0000313" key="7">
    <source>
        <dbReference type="EMBL" id="TFY58533.1"/>
    </source>
</evidence>
<feature type="transmembrane region" description="Helical" evidence="4">
    <location>
        <begin position="182"/>
        <end position="202"/>
    </location>
</feature>
<organism evidence="7 8">
    <name type="scientific">Rhodofomes roseus</name>
    <dbReference type="NCBI Taxonomy" id="34475"/>
    <lineage>
        <taxon>Eukaryota</taxon>
        <taxon>Fungi</taxon>
        <taxon>Dikarya</taxon>
        <taxon>Basidiomycota</taxon>
        <taxon>Agaricomycotina</taxon>
        <taxon>Agaricomycetes</taxon>
        <taxon>Polyporales</taxon>
        <taxon>Rhodofomes</taxon>
    </lineage>
</organism>
<dbReference type="InterPro" id="IPR036259">
    <property type="entry name" value="MFS_trans_sf"/>
</dbReference>
<dbReference type="AlphaFoldDB" id="A0A4Y9Y9Y7"/>
<dbReference type="CDD" id="cd12168">
    <property type="entry name" value="Mand_dh_like"/>
    <property type="match status" value="1"/>
</dbReference>
<keyword evidence="4" id="KW-0472">Membrane</keyword>
<evidence type="ECO:0000256" key="3">
    <source>
        <dbReference type="ARBA" id="ARBA00023002"/>
    </source>
</evidence>
<feature type="transmembrane region" description="Helical" evidence="4">
    <location>
        <begin position="214"/>
        <end position="236"/>
    </location>
</feature>
<evidence type="ECO:0000256" key="4">
    <source>
        <dbReference type="SAM" id="Phobius"/>
    </source>
</evidence>
<dbReference type="GO" id="GO:0016618">
    <property type="term" value="F:hydroxypyruvate reductase [NAD(P)H] activity"/>
    <property type="evidence" value="ECO:0007669"/>
    <property type="project" value="TreeGrafter"/>
</dbReference>
<comment type="similarity">
    <text evidence="2">Belongs to the D-isomer specific 2-hydroxyacid dehydrogenase family.</text>
</comment>
<dbReference type="InterPro" id="IPR050223">
    <property type="entry name" value="D-isomer_2-hydroxyacid_DH"/>
</dbReference>
<dbReference type="InterPro" id="IPR011701">
    <property type="entry name" value="MFS"/>
</dbReference>
<keyword evidence="4" id="KW-1133">Transmembrane helix</keyword>
<dbReference type="EMBL" id="SEKV01000354">
    <property type="protein sequence ID" value="TFY58533.1"/>
    <property type="molecule type" value="Genomic_DNA"/>
</dbReference>
<comment type="caution">
    <text evidence="7">The sequence shown here is derived from an EMBL/GenBank/DDBJ whole genome shotgun (WGS) entry which is preliminary data.</text>
</comment>
<dbReference type="InterPro" id="IPR029753">
    <property type="entry name" value="D-isomer_DH_CS"/>
</dbReference>
<evidence type="ECO:0000313" key="8">
    <source>
        <dbReference type="Proteomes" id="UP000298390"/>
    </source>
</evidence>
<reference evidence="7 8" key="1">
    <citation type="submission" date="2019-01" db="EMBL/GenBank/DDBJ databases">
        <title>Genome sequencing of the rare red list fungi Fomitopsis rosea.</title>
        <authorList>
            <person name="Buettner E."/>
            <person name="Kellner H."/>
        </authorList>
    </citation>
    <scope>NUCLEOTIDE SEQUENCE [LARGE SCALE GENOMIC DNA]</scope>
    <source>
        <strain evidence="7 8">DSM 105464</strain>
    </source>
</reference>
<evidence type="ECO:0000256" key="2">
    <source>
        <dbReference type="ARBA" id="ARBA00005854"/>
    </source>
</evidence>
<dbReference type="SUPFAM" id="SSF103473">
    <property type="entry name" value="MFS general substrate transporter"/>
    <property type="match status" value="1"/>
</dbReference>
<feature type="transmembrane region" description="Helical" evidence="4">
    <location>
        <begin position="51"/>
        <end position="68"/>
    </location>
</feature>
<feature type="transmembrane region" description="Helical" evidence="4">
    <location>
        <begin position="109"/>
        <end position="131"/>
    </location>
</feature>